<evidence type="ECO:0000313" key="14">
    <source>
        <dbReference type="Proteomes" id="UP001515480"/>
    </source>
</evidence>
<dbReference type="GO" id="GO:0006508">
    <property type="term" value="P:proteolysis"/>
    <property type="evidence" value="ECO:0007669"/>
    <property type="project" value="UniProtKB-KW"/>
</dbReference>
<evidence type="ECO:0000256" key="4">
    <source>
        <dbReference type="ARBA" id="ARBA00022729"/>
    </source>
</evidence>
<dbReference type="EMBL" id="JBGBPQ010000012">
    <property type="protein sequence ID" value="KAL1514842.1"/>
    <property type="molecule type" value="Genomic_DNA"/>
</dbReference>
<dbReference type="AlphaFoldDB" id="A0AB34J6B3"/>
<keyword evidence="6" id="KW-1133">Transmembrane helix</keyword>
<keyword evidence="5 11" id="KW-0378">Hydrolase</keyword>
<evidence type="ECO:0000256" key="5">
    <source>
        <dbReference type="ARBA" id="ARBA00022801"/>
    </source>
</evidence>
<protein>
    <recommendedName>
        <fullName evidence="12">Peptidase A1 domain-containing protein</fullName>
    </recommendedName>
</protein>
<evidence type="ECO:0000256" key="6">
    <source>
        <dbReference type="ARBA" id="ARBA00022989"/>
    </source>
</evidence>
<keyword evidence="14" id="KW-1185">Reference proteome</keyword>
<evidence type="ECO:0000256" key="8">
    <source>
        <dbReference type="ARBA" id="ARBA00046288"/>
    </source>
</evidence>
<comment type="similarity">
    <text evidence="1 11">Belongs to the peptidase A1 family.</text>
</comment>
<gene>
    <name evidence="13" type="ORF">AB1Y20_003927</name>
</gene>
<dbReference type="GO" id="GO:0012505">
    <property type="term" value="C:endomembrane system"/>
    <property type="evidence" value="ECO:0007669"/>
    <property type="project" value="UniProtKB-SubCell"/>
</dbReference>
<comment type="caution">
    <text evidence="13">The sequence shown here is derived from an EMBL/GenBank/DDBJ whole genome shotgun (WGS) entry which is preliminary data.</text>
</comment>
<keyword evidence="7" id="KW-0472">Membrane</keyword>
<dbReference type="Gene3D" id="2.40.70.10">
    <property type="entry name" value="Acid Proteases"/>
    <property type="match status" value="2"/>
</dbReference>
<sequence>MLRYHSLPDATPLPRWELPPSRRLASGGVLSGALHTLGYYSTDVCLGSPPRRYDLIIDTGSSVTAVPCASCRACGTHHCGTEGRFDVSRSSTARRVGCRTAGPLLCESCAADVCGYSVHYTEGSAIKGHVVQDVAHLTRAGRAPEDDLAVQLPVYFGCQTSESGMFYKQEADGILGLQPPRTRSRVPSMLSSLAATSRSLVEAFSLCLSDTAGLFLMGGSAQRRRASTITVPMEHGAKARYSLKLSGIRVSNLAPGNNSFRALSFPQSVYSPTIVDSGTTFVYASSPLFRALNAHIKAQVPELERVGNKLCAMMTEQRLHAMPALEMVFAAHSTPLRISPRQYMVEFPRRNVLRGWSEPAQRNMCVGIFDNHAGGTVIGASIMRHREVVFDVRGSTISFTDMDCSRTSPRSASLERPFSFSSCESANTTASGFSPLGSVKALLKG</sequence>
<dbReference type="PANTHER" id="PTHR13683">
    <property type="entry name" value="ASPARTYL PROTEASES"/>
    <property type="match status" value="1"/>
</dbReference>
<evidence type="ECO:0000256" key="9">
    <source>
        <dbReference type="PIRSR" id="PIRSR601461-1"/>
    </source>
</evidence>
<evidence type="ECO:0000256" key="2">
    <source>
        <dbReference type="ARBA" id="ARBA00022670"/>
    </source>
</evidence>
<dbReference type="InterPro" id="IPR001969">
    <property type="entry name" value="Aspartic_peptidase_AS"/>
</dbReference>
<comment type="subcellular location">
    <subcellularLocation>
        <location evidence="8">Endomembrane system</location>
        <topology evidence="8">Single-pass type I membrane protein</topology>
    </subcellularLocation>
</comment>
<dbReference type="InterPro" id="IPR032861">
    <property type="entry name" value="TAXi_N"/>
</dbReference>
<dbReference type="PANTHER" id="PTHR13683:SF375">
    <property type="entry name" value="PEPTIDASE A1 DOMAIN-CONTAINING PROTEIN"/>
    <property type="match status" value="1"/>
</dbReference>
<evidence type="ECO:0000259" key="12">
    <source>
        <dbReference type="PROSITE" id="PS51767"/>
    </source>
</evidence>
<keyword evidence="11" id="KW-0064">Aspartyl protease</keyword>
<feature type="disulfide bond" evidence="10">
    <location>
        <begin position="71"/>
        <end position="79"/>
    </location>
</feature>
<keyword evidence="10" id="KW-1015">Disulfide bond</keyword>
<evidence type="ECO:0000256" key="7">
    <source>
        <dbReference type="ARBA" id="ARBA00023136"/>
    </source>
</evidence>
<dbReference type="InterPro" id="IPR021109">
    <property type="entry name" value="Peptidase_aspartic_dom_sf"/>
</dbReference>
<organism evidence="13 14">
    <name type="scientific">Prymnesium parvum</name>
    <name type="common">Toxic golden alga</name>
    <dbReference type="NCBI Taxonomy" id="97485"/>
    <lineage>
        <taxon>Eukaryota</taxon>
        <taxon>Haptista</taxon>
        <taxon>Haptophyta</taxon>
        <taxon>Prymnesiophyceae</taxon>
        <taxon>Prymnesiales</taxon>
        <taxon>Prymnesiaceae</taxon>
        <taxon>Prymnesium</taxon>
    </lineage>
</organism>
<dbReference type="Pfam" id="PF14543">
    <property type="entry name" value="TAXi_N"/>
    <property type="match status" value="1"/>
</dbReference>
<dbReference type="PROSITE" id="PS00141">
    <property type="entry name" value="ASP_PROTEASE"/>
    <property type="match status" value="1"/>
</dbReference>
<feature type="domain" description="Peptidase A1" evidence="12">
    <location>
        <begin position="40"/>
        <end position="400"/>
    </location>
</feature>
<dbReference type="InterPro" id="IPR033121">
    <property type="entry name" value="PEPTIDASE_A1"/>
</dbReference>
<feature type="active site" evidence="9">
    <location>
        <position position="276"/>
    </location>
</feature>
<dbReference type="InterPro" id="IPR032799">
    <property type="entry name" value="TAXi_C"/>
</dbReference>
<dbReference type="PROSITE" id="PS51767">
    <property type="entry name" value="PEPTIDASE_A1"/>
    <property type="match status" value="1"/>
</dbReference>
<dbReference type="GO" id="GO:0004190">
    <property type="term" value="F:aspartic-type endopeptidase activity"/>
    <property type="evidence" value="ECO:0007669"/>
    <property type="project" value="UniProtKB-KW"/>
</dbReference>
<dbReference type="Pfam" id="PF14541">
    <property type="entry name" value="TAXi_C"/>
    <property type="match status" value="1"/>
</dbReference>
<dbReference type="Proteomes" id="UP001515480">
    <property type="component" value="Unassembled WGS sequence"/>
</dbReference>
<reference evidence="13 14" key="1">
    <citation type="journal article" date="2024" name="Science">
        <title>Giant polyketide synthase enzymes in the biosynthesis of giant marine polyether toxins.</title>
        <authorList>
            <person name="Fallon T.R."/>
            <person name="Shende V.V."/>
            <person name="Wierzbicki I.H."/>
            <person name="Pendleton A.L."/>
            <person name="Watervoot N.F."/>
            <person name="Auber R.P."/>
            <person name="Gonzalez D.J."/>
            <person name="Wisecaver J.H."/>
            <person name="Moore B.S."/>
        </authorList>
    </citation>
    <scope>NUCLEOTIDE SEQUENCE [LARGE SCALE GENOMIC DNA]</scope>
    <source>
        <strain evidence="13 14">12B1</strain>
    </source>
</reference>
<dbReference type="SUPFAM" id="SSF50630">
    <property type="entry name" value="Acid proteases"/>
    <property type="match status" value="1"/>
</dbReference>
<accession>A0AB34J6B3</accession>
<evidence type="ECO:0000256" key="1">
    <source>
        <dbReference type="ARBA" id="ARBA00007447"/>
    </source>
</evidence>
<keyword evidence="3" id="KW-0812">Transmembrane</keyword>
<evidence type="ECO:0000256" key="11">
    <source>
        <dbReference type="RuleBase" id="RU000454"/>
    </source>
</evidence>
<dbReference type="InterPro" id="IPR001461">
    <property type="entry name" value="Aspartic_peptidase_A1"/>
</dbReference>
<name>A0AB34J6B3_PRYPA</name>
<keyword evidence="2 11" id="KW-0645">Protease</keyword>
<proteinExistence type="inferred from homology"/>
<evidence type="ECO:0000256" key="10">
    <source>
        <dbReference type="PIRSR" id="PIRSR601461-2"/>
    </source>
</evidence>
<feature type="active site" evidence="9">
    <location>
        <position position="58"/>
    </location>
</feature>
<evidence type="ECO:0000313" key="13">
    <source>
        <dbReference type="EMBL" id="KAL1514842.1"/>
    </source>
</evidence>
<dbReference type="PRINTS" id="PR00792">
    <property type="entry name" value="PEPSIN"/>
</dbReference>
<keyword evidence="4" id="KW-0732">Signal</keyword>
<evidence type="ECO:0000256" key="3">
    <source>
        <dbReference type="ARBA" id="ARBA00022692"/>
    </source>
</evidence>